<dbReference type="KEGG" id="acan:ACA1_148660"/>
<sequence length="291" mass="30929">MGLKKKLQAARLTAEERRSASQGATRHAVNGMMAGMMAGSLAGLAVFPFAPITAPAGMVAGAILGLAAGASAGAIEGVRRERQFDRYAANYQPDDENAVVLNGQVVGSHNGNGLYDSGRFPGEGRVVGEAPDDIDPEADRPISDTKPSATARRTSSFTSGSTSASAATSVRLNHARPAYTTTTTSTTTSTTSITVSSAAAGGQQANNRGRGGEAETEPLMTDKQRRRATKQLEKELAREQKLARKEEKKQRKKARKEEQAERKLKKQTTDHINDNNINDSGKTTNQKSVLM</sequence>
<evidence type="ECO:0000313" key="3">
    <source>
        <dbReference type="EMBL" id="ELR22729.1"/>
    </source>
</evidence>
<reference evidence="3 4" key="1">
    <citation type="journal article" date="2013" name="Genome Biol.">
        <title>Genome of Acanthamoeba castellanii highlights extensive lateral gene transfer and early evolution of tyrosine kinase signaling.</title>
        <authorList>
            <person name="Clarke M."/>
            <person name="Lohan A.J."/>
            <person name="Liu B."/>
            <person name="Lagkouvardos I."/>
            <person name="Roy S."/>
            <person name="Zafar N."/>
            <person name="Bertelli C."/>
            <person name="Schilde C."/>
            <person name="Kianianmomeni A."/>
            <person name="Burglin T.R."/>
            <person name="Frech C."/>
            <person name="Turcotte B."/>
            <person name="Kopec K.O."/>
            <person name="Synnott J.M."/>
            <person name="Choo C."/>
            <person name="Paponov I."/>
            <person name="Finkler A."/>
            <person name="Soon Heng Tan C."/>
            <person name="Hutchins A.P."/>
            <person name="Weinmeier T."/>
            <person name="Rattei T."/>
            <person name="Chu J.S."/>
            <person name="Gimenez G."/>
            <person name="Irimia M."/>
            <person name="Rigden D.J."/>
            <person name="Fitzpatrick D.A."/>
            <person name="Lorenzo-Morales J."/>
            <person name="Bateman A."/>
            <person name="Chiu C.H."/>
            <person name="Tang P."/>
            <person name="Hegemann P."/>
            <person name="Fromm H."/>
            <person name="Raoult D."/>
            <person name="Greub G."/>
            <person name="Miranda-Saavedra D."/>
            <person name="Chen N."/>
            <person name="Nash P."/>
            <person name="Ginger M.L."/>
            <person name="Horn M."/>
            <person name="Schaap P."/>
            <person name="Caler L."/>
            <person name="Loftus B."/>
        </authorList>
    </citation>
    <scope>NUCLEOTIDE SEQUENCE [LARGE SCALE GENOMIC DNA]</scope>
    <source>
        <strain evidence="3 4">Neff</strain>
    </source>
</reference>
<feature type="compositionally biased region" description="Low complexity" evidence="1">
    <location>
        <begin position="180"/>
        <end position="208"/>
    </location>
</feature>
<evidence type="ECO:0000313" key="4">
    <source>
        <dbReference type="Proteomes" id="UP000011083"/>
    </source>
</evidence>
<feature type="compositionally biased region" description="Low complexity" evidence="1">
    <location>
        <begin position="148"/>
        <end position="169"/>
    </location>
</feature>
<dbReference type="VEuPathDB" id="AmoebaDB:ACA1_148660"/>
<evidence type="ECO:0000256" key="2">
    <source>
        <dbReference type="SAM" id="Phobius"/>
    </source>
</evidence>
<keyword evidence="2" id="KW-0472">Membrane</keyword>
<name>L8HB39_ACACF</name>
<accession>L8HB39</accession>
<evidence type="ECO:0000256" key="1">
    <source>
        <dbReference type="SAM" id="MobiDB-lite"/>
    </source>
</evidence>
<gene>
    <name evidence="3" type="ORF">ACA1_148660</name>
</gene>
<proteinExistence type="predicted"/>
<feature type="transmembrane region" description="Helical" evidence="2">
    <location>
        <begin position="56"/>
        <end position="75"/>
    </location>
</feature>
<feature type="transmembrane region" description="Helical" evidence="2">
    <location>
        <begin position="28"/>
        <end position="50"/>
    </location>
</feature>
<protein>
    <recommendedName>
        <fullName evidence="5">Glycine zipper domain-containing protein</fullName>
    </recommendedName>
</protein>
<dbReference type="RefSeq" id="XP_004351506.1">
    <property type="nucleotide sequence ID" value="XM_004351454.1"/>
</dbReference>
<keyword evidence="2" id="KW-1133">Transmembrane helix</keyword>
<organism evidence="3 4">
    <name type="scientific">Acanthamoeba castellanii (strain ATCC 30010 / Neff)</name>
    <dbReference type="NCBI Taxonomy" id="1257118"/>
    <lineage>
        <taxon>Eukaryota</taxon>
        <taxon>Amoebozoa</taxon>
        <taxon>Discosea</taxon>
        <taxon>Longamoebia</taxon>
        <taxon>Centramoebida</taxon>
        <taxon>Acanthamoebidae</taxon>
        <taxon>Acanthamoeba</taxon>
    </lineage>
</organism>
<dbReference type="GeneID" id="14923687"/>
<keyword evidence="2" id="KW-0812">Transmembrane</keyword>
<feature type="compositionally biased region" description="Basic and acidic residues" evidence="1">
    <location>
        <begin position="230"/>
        <end position="273"/>
    </location>
</feature>
<dbReference type="EMBL" id="KB007870">
    <property type="protein sequence ID" value="ELR22729.1"/>
    <property type="molecule type" value="Genomic_DNA"/>
</dbReference>
<keyword evidence="4" id="KW-1185">Reference proteome</keyword>
<dbReference type="Proteomes" id="UP000011083">
    <property type="component" value="Unassembled WGS sequence"/>
</dbReference>
<dbReference type="AlphaFoldDB" id="L8HB39"/>
<feature type="region of interest" description="Disordered" evidence="1">
    <location>
        <begin position="111"/>
        <end position="291"/>
    </location>
</feature>
<evidence type="ECO:0008006" key="5">
    <source>
        <dbReference type="Google" id="ProtNLM"/>
    </source>
</evidence>
<feature type="compositionally biased region" description="Polar residues" evidence="1">
    <location>
        <begin position="280"/>
        <end position="291"/>
    </location>
</feature>